<protein>
    <submittedName>
        <fullName evidence="1">Uncharacterized protein</fullName>
    </submittedName>
</protein>
<accession>A0ABX0WNK4</accession>
<gene>
    <name evidence="1" type="ORF">HCX48_13020</name>
</gene>
<evidence type="ECO:0000313" key="1">
    <source>
        <dbReference type="EMBL" id="NJA90135.1"/>
    </source>
</evidence>
<evidence type="ECO:0000313" key="2">
    <source>
        <dbReference type="Proteomes" id="UP000720344"/>
    </source>
</evidence>
<sequence length="372" mass="42417">MNEKKLPSFGRPGRPRRINFSDLFLWDPAIELELSGVSISEIMGLMNPEMLALYQDIGRKRPISIERAKAVLPSALESVSYPLADEYRKALNGEESHVTGLGSWRSYIYSRSIGPDGSWPPKVSCLGQHFIEIEQALKEPTLAWQQDHMSKCADLIASSPVLAPYLWPEVVVALRNARTVGDKTYARCMVLLELFLSYLAYSDAKLQTDQYASHSMFEALFPDFSTETIKPPNASLFDWLEAYTGTKGKLATCIQQISKCAADTDIDSVRRQLRRWRRGTGFPSLDVLDALFRNLYGDKAMETGNSRNKDWVLSWGMVVATKRINFLLPIVVPMNKYRGPFFPFGCETVQEWRESRYRHWYQHWLPLIAGQS</sequence>
<reference evidence="2" key="1">
    <citation type="submission" date="2020-03" db="EMBL/GenBank/DDBJ databases">
        <title>Whole-genome sequence of the purple nonsulfur bacterium Rhodocyclus tenuis DSM112.</title>
        <authorList>
            <person name="Kyndt J.A."/>
            <person name="Meyer T.E."/>
        </authorList>
    </citation>
    <scope>NUCLEOTIDE SEQUENCE [LARGE SCALE GENOMIC DNA]</scope>
    <source>
        <strain evidence="2">DSM 112</strain>
    </source>
</reference>
<dbReference type="Proteomes" id="UP000720344">
    <property type="component" value="Unassembled WGS sequence"/>
</dbReference>
<proteinExistence type="predicted"/>
<name>A0ABX0WNK4_9RHOO</name>
<dbReference type="RefSeq" id="WP_167682699.1">
    <property type="nucleotide sequence ID" value="NZ_JAATWB010000013.1"/>
</dbReference>
<keyword evidence="2" id="KW-1185">Reference proteome</keyword>
<organism evidence="1 2">
    <name type="scientific">Rhodocyclus gracilis</name>
    <dbReference type="NCBI Taxonomy" id="2929842"/>
    <lineage>
        <taxon>Bacteria</taxon>
        <taxon>Pseudomonadati</taxon>
        <taxon>Pseudomonadota</taxon>
        <taxon>Betaproteobacteria</taxon>
        <taxon>Rhodocyclales</taxon>
        <taxon>Rhodocyclaceae</taxon>
        <taxon>Rhodocyclus</taxon>
    </lineage>
</organism>
<dbReference type="EMBL" id="JAATWB010000013">
    <property type="protein sequence ID" value="NJA90135.1"/>
    <property type="molecule type" value="Genomic_DNA"/>
</dbReference>
<comment type="caution">
    <text evidence="1">The sequence shown here is derived from an EMBL/GenBank/DDBJ whole genome shotgun (WGS) entry which is preliminary data.</text>
</comment>